<accession>A0A0H2UWS3</accession>
<dbReference type="RefSeq" id="WP_011055088.1">
    <property type="nucleotide sequence ID" value="NC_004070.1"/>
</dbReference>
<organism evidence="2 3">
    <name type="scientific">Streptococcus pyogenes serotype M3 (strain ATCC BAA-595 / MGAS315)</name>
    <dbReference type="NCBI Taxonomy" id="198466"/>
    <lineage>
        <taxon>Bacteria</taxon>
        <taxon>Bacillati</taxon>
        <taxon>Bacillota</taxon>
        <taxon>Bacilli</taxon>
        <taxon>Lactobacillales</taxon>
        <taxon>Streptococcaceae</taxon>
        <taxon>Streptococcus</taxon>
    </lineage>
</organism>
<name>A0A0H2UWS3_STRP3</name>
<dbReference type="HOGENOM" id="CLU_039034_0_0_9"/>
<dbReference type="PIRSF" id="PIRSF031639">
    <property type="entry name" value="Ccs4"/>
    <property type="match status" value="1"/>
</dbReference>
<dbReference type="AlphaFoldDB" id="A0A0H2UWS3"/>
<feature type="transmembrane region" description="Helical" evidence="1">
    <location>
        <begin position="107"/>
        <end position="125"/>
    </location>
</feature>
<feature type="transmembrane region" description="Helical" evidence="1">
    <location>
        <begin position="388"/>
        <end position="412"/>
    </location>
</feature>
<feature type="transmembrane region" description="Helical" evidence="1">
    <location>
        <begin position="338"/>
        <end position="360"/>
    </location>
</feature>
<feature type="transmembrane region" description="Helical" evidence="1">
    <location>
        <begin position="228"/>
        <end position="251"/>
    </location>
</feature>
<feature type="transmembrane region" description="Helical" evidence="1">
    <location>
        <begin position="145"/>
        <end position="174"/>
    </location>
</feature>
<dbReference type="EMBL" id="AE014074">
    <property type="protein sequence ID" value="AAM80402.1"/>
    <property type="molecule type" value="Genomic_DNA"/>
</dbReference>
<feature type="transmembrane region" description="Helical" evidence="1">
    <location>
        <begin position="315"/>
        <end position="332"/>
    </location>
</feature>
<gene>
    <name evidence="2" type="ordered locus">SpyM3_1795</name>
</gene>
<evidence type="ECO:0000256" key="1">
    <source>
        <dbReference type="SAM" id="Phobius"/>
    </source>
</evidence>
<evidence type="ECO:0000313" key="2">
    <source>
        <dbReference type="EMBL" id="AAM80402.1"/>
    </source>
</evidence>
<keyword evidence="1" id="KW-1133">Transmembrane helix</keyword>
<dbReference type="Proteomes" id="UP000000564">
    <property type="component" value="Chromosome"/>
</dbReference>
<keyword evidence="1" id="KW-0812">Transmembrane</keyword>
<evidence type="ECO:0000313" key="3">
    <source>
        <dbReference type="Proteomes" id="UP000000564"/>
    </source>
</evidence>
<keyword evidence="1" id="KW-0472">Membrane</keyword>
<dbReference type="InterPro" id="IPR016978">
    <property type="entry name" value="Competence-induced_Ccs4"/>
</dbReference>
<feature type="transmembrane region" description="Helical" evidence="1">
    <location>
        <begin position="276"/>
        <end position="295"/>
    </location>
</feature>
<feature type="transmembrane region" description="Helical" evidence="1">
    <location>
        <begin position="39"/>
        <end position="61"/>
    </location>
</feature>
<evidence type="ECO:0008006" key="4">
    <source>
        <dbReference type="Google" id="ProtNLM"/>
    </source>
</evidence>
<feature type="transmembrane region" description="Helical" evidence="1">
    <location>
        <begin position="186"/>
        <end position="216"/>
    </location>
</feature>
<reference evidence="2 3" key="1">
    <citation type="journal article" date="2002" name="Proc. Natl. Acad. Sci. U.S.A.">
        <title>Genome sequence of a serotype M3 strain of group A Streptococcus: phage-encoded toxins, the high-virulence phenotype, and clone emergence.</title>
        <authorList>
            <person name="Beres S.B."/>
            <person name="Sylva G.L."/>
            <person name="Barbian K.D."/>
            <person name="Lei B."/>
            <person name="Hoff J.S."/>
            <person name="Mammarella N.D."/>
            <person name="Liu M.Y."/>
            <person name="Smoot J.C."/>
            <person name="Porcella S.F."/>
            <person name="Parkins L.D."/>
            <person name="Campbell D.S."/>
            <person name="Smith T.M."/>
            <person name="McCormick J.K."/>
            <person name="Leung D.Y."/>
            <person name="Schlievert P.M."/>
            <person name="Musser J.M."/>
        </authorList>
    </citation>
    <scope>NUCLEOTIDE SEQUENCE [LARGE SCALE GENOMIC DNA]</scope>
    <source>
        <strain evidence="3">ATCC BAA-595 / MGAS315</strain>
    </source>
</reference>
<sequence length="519" mass="59445">MIELNDEFIRKETIELANDGPRVHTTQYETKVPRLHKCYLLFFSIIISSLTIAVPFLTDAANGLQSQNLYIGMMLTKGQLPYSDAFTTGGLFYFVIIALSYYLGSTLWLVFVQVFCFYLSGLYLYKLINYMTGFQKVALTFSISYYLLSVSLGFGGLYPTQLAMPFILISAWFLTKYFACLVKDEAFILFGFVGALAMLIDPSTLIFWSFACVTVFSYNISQKHLARGFYQLLASIFGMILVFYTAGYFILNLQVLNPYLSQTMIYPFTFFKSGNLSLLFGLAIQLFFALGLGLLTGMENVIRRFKNNSDRVVKWLFVMVILESILVAIFSQDYRPYHLLPLLPFGLILTAIPVGYQYGIGLGQSSHRRRHGKNGVGRVMMIYLKRHFYLPILIVGTILICSTYCFISSIPLNQERDHIASYLEQKLNKTQSIYVWDDTSKIYLDSKAKSVSQFSSPDINTQKESHRKILEDELLENKAAYIVVNRYKNLPKIIQKVLSTNYKVDKQITTKSFIVYQKK</sequence>
<dbReference type="KEGG" id="spg:SpyM3_1795"/>
<feature type="transmembrane region" description="Helical" evidence="1">
    <location>
        <begin position="82"/>
        <end position="101"/>
    </location>
</feature>
<protein>
    <recommendedName>
        <fullName evidence="4">DUF2079 domain-containing protein</fullName>
    </recommendedName>
</protein>
<proteinExistence type="predicted"/>